<dbReference type="Pfam" id="PF17277">
    <property type="entry name" value="DUF5342"/>
    <property type="match status" value="1"/>
</dbReference>
<dbReference type="EMBL" id="WEIO01000010">
    <property type="protein sequence ID" value="KAB7704936.1"/>
    <property type="molecule type" value="Genomic_DNA"/>
</dbReference>
<evidence type="ECO:0000313" key="1">
    <source>
        <dbReference type="EMBL" id="KAB7704936.1"/>
    </source>
</evidence>
<name>A0A6I1FM92_9BACI</name>
<protein>
    <recommendedName>
        <fullName evidence="3">YheE family protein</fullName>
    </recommendedName>
</protein>
<sequence>MLLHFQYKPLYKEKKLPGWSFSFYYKKQRLTGNYLSDGTIEWLSSIHEETDRELLEKQIHELMLFHVYDN</sequence>
<dbReference type="PIRSF" id="PIRSF037692">
    <property type="entry name" value="UCP037692"/>
    <property type="match status" value="1"/>
</dbReference>
<dbReference type="InterPro" id="IPR017263">
    <property type="entry name" value="UCP037692"/>
</dbReference>
<evidence type="ECO:0000313" key="2">
    <source>
        <dbReference type="Proteomes" id="UP000429595"/>
    </source>
</evidence>
<proteinExistence type="predicted"/>
<organism evidence="1 2">
    <name type="scientific">Bacillus aerolatus</name>
    <dbReference type="NCBI Taxonomy" id="2653354"/>
    <lineage>
        <taxon>Bacteria</taxon>
        <taxon>Bacillati</taxon>
        <taxon>Bacillota</taxon>
        <taxon>Bacilli</taxon>
        <taxon>Bacillales</taxon>
        <taxon>Bacillaceae</taxon>
        <taxon>Bacillus</taxon>
    </lineage>
</organism>
<comment type="caution">
    <text evidence="1">The sequence shown here is derived from an EMBL/GenBank/DDBJ whole genome shotgun (WGS) entry which is preliminary data.</text>
</comment>
<reference evidence="1 2" key="1">
    <citation type="submission" date="2019-10" db="EMBL/GenBank/DDBJ databases">
        <title>Bacillus aerolatum sp. nov., isolated from bioaerosol of sport playgrounds.</title>
        <authorList>
            <person name="Chen P."/>
            <person name="Zhang G."/>
        </authorList>
    </citation>
    <scope>NUCLEOTIDE SEQUENCE [LARGE SCALE GENOMIC DNA]</scope>
    <source>
        <strain evidence="1 2">CX253</strain>
    </source>
</reference>
<accession>A0A6I1FM92</accession>
<keyword evidence="2" id="KW-1185">Reference proteome</keyword>
<dbReference type="AlphaFoldDB" id="A0A6I1FM92"/>
<evidence type="ECO:0008006" key="3">
    <source>
        <dbReference type="Google" id="ProtNLM"/>
    </source>
</evidence>
<dbReference type="RefSeq" id="WP_152153525.1">
    <property type="nucleotide sequence ID" value="NZ_WEIO01000010.1"/>
</dbReference>
<gene>
    <name evidence="1" type="ORF">F9802_15340</name>
</gene>
<dbReference type="Proteomes" id="UP000429595">
    <property type="component" value="Unassembled WGS sequence"/>
</dbReference>